<feature type="coiled-coil region" evidence="1">
    <location>
        <begin position="157"/>
        <end position="191"/>
    </location>
</feature>
<dbReference type="InterPro" id="IPR001810">
    <property type="entry name" value="F-box_dom"/>
</dbReference>
<evidence type="ECO:0000313" key="3">
    <source>
        <dbReference type="EMBL" id="KIY95965.1"/>
    </source>
</evidence>
<dbReference type="SUPFAM" id="SSF81383">
    <property type="entry name" value="F-box domain"/>
    <property type="match status" value="1"/>
</dbReference>
<dbReference type="Pfam" id="PF00646">
    <property type="entry name" value="F-box"/>
    <property type="match status" value="1"/>
</dbReference>
<feature type="coiled-coil region" evidence="1">
    <location>
        <begin position="82"/>
        <end position="109"/>
    </location>
</feature>
<dbReference type="OrthoDB" id="10442682at2759"/>
<dbReference type="InterPro" id="IPR036047">
    <property type="entry name" value="F-box-like_dom_sf"/>
</dbReference>
<protein>
    <recommendedName>
        <fullName evidence="2">F-box domain-containing protein</fullName>
    </recommendedName>
</protein>
<reference evidence="3 4" key="1">
    <citation type="journal article" date="2013" name="BMC Genomics">
        <title>Reconstruction of the lipid metabolism for the microalga Monoraphidium neglectum from its genome sequence reveals characteristics suitable for biofuel production.</title>
        <authorList>
            <person name="Bogen C."/>
            <person name="Al-Dilaimi A."/>
            <person name="Albersmeier A."/>
            <person name="Wichmann J."/>
            <person name="Grundmann M."/>
            <person name="Rupp O."/>
            <person name="Lauersen K.J."/>
            <person name="Blifernez-Klassen O."/>
            <person name="Kalinowski J."/>
            <person name="Goesmann A."/>
            <person name="Mussgnug J.H."/>
            <person name="Kruse O."/>
        </authorList>
    </citation>
    <scope>NUCLEOTIDE SEQUENCE [LARGE SCALE GENOMIC DNA]</scope>
    <source>
        <strain evidence="3 4">SAG 48.87</strain>
    </source>
</reference>
<dbReference type="KEGG" id="mng:MNEG_11997"/>
<accession>A0A0D2MMD3</accession>
<dbReference type="Gene3D" id="1.20.1280.50">
    <property type="match status" value="1"/>
</dbReference>
<dbReference type="AlphaFoldDB" id="A0A0D2MMD3"/>
<dbReference type="RefSeq" id="XP_013894985.1">
    <property type="nucleotide sequence ID" value="XM_014039531.1"/>
</dbReference>
<evidence type="ECO:0000313" key="4">
    <source>
        <dbReference type="Proteomes" id="UP000054498"/>
    </source>
</evidence>
<proteinExistence type="predicted"/>
<keyword evidence="1" id="KW-0175">Coiled coil</keyword>
<gene>
    <name evidence="3" type="ORF">MNEG_11997</name>
</gene>
<feature type="domain" description="F-box" evidence="2">
    <location>
        <begin position="2"/>
        <end position="32"/>
    </location>
</feature>
<organism evidence="3 4">
    <name type="scientific">Monoraphidium neglectum</name>
    <dbReference type="NCBI Taxonomy" id="145388"/>
    <lineage>
        <taxon>Eukaryota</taxon>
        <taxon>Viridiplantae</taxon>
        <taxon>Chlorophyta</taxon>
        <taxon>core chlorophytes</taxon>
        <taxon>Chlorophyceae</taxon>
        <taxon>CS clade</taxon>
        <taxon>Sphaeropleales</taxon>
        <taxon>Selenastraceae</taxon>
        <taxon>Monoraphidium</taxon>
    </lineage>
</organism>
<keyword evidence="4" id="KW-1185">Reference proteome</keyword>
<dbReference type="Proteomes" id="UP000054498">
    <property type="component" value="Unassembled WGS sequence"/>
</dbReference>
<dbReference type="GeneID" id="25729315"/>
<evidence type="ECO:0000259" key="2">
    <source>
        <dbReference type="Pfam" id="PF00646"/>
    </source>
</evidence>
<evidence type="ECO:0000256" key="1">
    <source>
        <dbReference type="SAM" id="Coils"/>
    </source>
</evidence>
<dbReference type="EMBL" id="KK103225">
    <property type="protein sequence ID" value="KIY95965.1"/>
    <property type="molecule type" value="Genomic_DNA"/>
</dbReference>
<name>A0A0D2MMD3_9CHLO</name>
<sequence>MDDDSLARVCALVSAEDLLHASRVCRAWRRIVFGTACEPAWRALCERHGYRCSAAAGPARLQFRAAHEAVLRDRRLKRRVDLMTVRSAVANTERELARLRERQREELQANRRKRGEAAAAARLEKAQAALQGWQLGVVRAHHEQLLQPQPIQGEWKLRNLEQAIKESDVHLRTLERTIRSKEAHLAAQQRRLAAMTGS</sequence>